<sequence length="484" mass="52829">MTLEAQDNELARLSSGVPGLDKILQGGFLEGGIYIIQGDPGSGKTIFANQVCFSHLAAGGRAVYATLLSESHSRLLQQLRTMAFFDETALPDRMVYLSALNALEDKGLSGLLDLLRREIIARSATMLIVDGFLAVEASSSSEREFKKFVHELQSHAISAGCTVFLLTNGANRPARPERTMVDGILTLSRRDYEARSERELEVMKLRASGYLGGRHAYDIGSRGLTVYPRLEAHFSRPSRNEEFSAERLSTGVPSLDTLMGGGIPGSSTTVVFGAPGTGKTTLGLHWAASGPADEPTLFFGFFESPPRLLHKADTLGLPLRERVEKGLTEILWQPATEQNFDELGVRLLDAVDRLGARRVVVDGLGGFTGSTPSSSRISPYFAALSNELRVRGLATLYTAESRQVTSAPVEMPIDNISSLVENLLFFRFVELHSELRRLVSVIKMRDGDFDATLREFKISAEGLQVMSSRFSAEGLMTGIAHEPR</sequence>
<dbReference type="Gene3D" id="3.40.50.300">
    <property type="entry name" value="P-loop containing nucleotide triphosphate hydrolases"/>
    <property type="match status" value="2"/>
</dbReference>
<dbReference type="InterPro" id="IPR030665">
    <property type="entry name" value="KaiC"/>
</dbReference>
<gene>
    <name evidence="8" type="ORF">SCD90_04395</name>
</gene>
<evidence type="ECO:0000256" key="2">
    <source>
        <dbReference type="ARBA" id="ARBA00022553"/>
    </source>
</evidence>
<dbReference type="InterPro" id="IPR051347">
    <property type="entry name" value="Circadian_clock_KaiC-rel"/>
</dbReference>
<reference evidence="8 9" key="1">
    <citation type="submission" date="2023-11" db="EMBL/GenBank/DDBJ databases">
        <authorList>
            <person name="Bao R."/>
        </authorList>
    </citation>
    <scope>NUCLEOTIDE SEQUENCE [LARGE SCALE GENOMIC DNA]</scope>
    <source>
        <strain evidence="8 9">PJ23</strain>
    </source>
</reference>
<evidence type="ECO:0000256" key="3">
    <source>
        <dbReference type="ARBA" id="ARBA00022679"/>
    </source>
</evidence>
<dbReference type="EMBL" id="JAXAFJ010000002">
    <property type="protein sequence ID" value="MDX6805298.1"/>
    <property type="molecule type" value="Genomic_DNA"/>
</dbReference>
<evidence type="ECO:0000256" key="5">
    <source>
        <dbReference type="ARBA" id="ARBA00022777"/>
    </source>
</evidence>
<dbReference type="InterPro" id="IPR010624">
    <property type="entry name" value="KaiC_dom"/>
</dbReference>
<keyword evidence="9" id="KW-1185">Reference proteome</keyword>
<dbReference type="Pfam" id="PF06745">
    <property type="entry name" value="ATPase"/>
    <property type="match status" value="2"/>
</dbReference>
<evidence type="ECO:0000259" key="7">
    <source>
        <dbReference type="PROSITE" id="PS51146"/>
    </source>
</evidence>
<dbReference type="PROSITE" id="PS51146">
    <property type="entry name" value="KAIC"/>
    <property type="match status" value="2"/>
</dbReference>
<keyword evidence="3" id="KW-0808">Transferase</keyword>
<dbReference type="Proteomes" id="UP001274321">
    <property type="component" value="Unassembled WGS sequence"/>
</dbReference>
<organism evidence="8 9">
    <name type="scientific">Terrihabitans rhizophilus</name>
    <dbReference type="NCBI Taxonomy" id="3092662"/>
    <lineage>
        <taxon>Bacteria</taxon>
        <taxon>Pseudomonadati</taxon>
        <taxon>Pseudomonadota</taxon>
        <taxon>Alphaproteobacteria</taxon>
        <taxon>Hyphomicrobiales</taxon>
        <taxon>Terrihabitans</taxon>
    </lineage>
</organism>
<keyword evidence="6" id="KW-0378">Hydrolase</keyword>
<keyword evidence="4" id="KW-0677">Repeat</keyword>
<dbReference type="EC" id="2.7.11.1" evidence="1"/>
<feature type="domain" description="KaiC" evidence="7">
    <location>
        <begin position="246"/>
        <end position="479"/>
    </location>
</feature>
<keyword evidence="2" id="KW-0597">Phosphoprotein</keyword>
<evidence type="ECO:0000256" key="1">
    <source>
        <dbReference type="ARBA" id="ARBA00012513"/>
    </source>
</evidence>
<evidence type="ECO:0000256" key="4">
    <source>
        <dbReference type="ARBA" id="ARBA00022737"/>
    </source>
</evidence>
<proteinExistence type="predicted"/>
<dbReference type="InterPro" id="IPR014774">
    <property type="entry name" value="KaiC-like_dom"/>
</dbReference>
<accession>A0ABU4RKC3</accession>
<dbReference type="SUPFAM" id="SSF52540">
    <property type="entry name" value="P-loop containing nucleoside triphosphate hydrolases"/>
    <property type="match status" value="2"/>
</dbReference>
<dbReference type="PANTHER" id="PTHR42926">
    <property type="match status" value="1"/>
</dbReference>
<dbReference type="PIRSF" id="PIRSF039117">
    <property type="entry name" value="KaiC"/>
    <property type="match status" value="1"/>
</dbReference>
<name>A0ABU4RKC3_9HYPH</name>
<comment type="caution">
    <text evidence="8">The sequence shown here is derived from an EMBL/GenBank/DDBJ whole genome shotgun (WGS) entry which is preliminary data.</text>
</comment>
<feature type="domain" description="KaiC" evidence="7">
    <location>
        <begin position="11"/>
        <end position="240"/>
    </location>
</feature>
<evidence type="ECO:0000313" key="8">
    <source>
        <dbReference type="EMBL" id="MDX6805298.1"/>
    </source>
</evidence>
<dbReference type="RefSeq" id="WP_319843420.1">
    <property type="nucleotide sequence ID" value="NZ_JAXAFJ010000002.1"/>
</dbReference>
<keyword evidence="5" id="KW-0418">Kinase</keyword>
<protein>
    <recommendedName>
        <fullName evidence="1">non-specific serine/threonine protein kinase</fullName>
        <ecNumber evidence="1">2.7.11.1</ecNumber>
    </recommendedName>
</protein>
<dbReference type="InterPro" id="IPR027417">
    <property type="entry name" value="P-loop_NTPase"/>
</dbReference>
<evidence type="ECO:0000256" key="6">
    <source>
        <dbReference type="ARBA" id="ARBA00022801"/>
    </source>
</evidence>
<evidence type="ECO:0000313" key="9">
    <source>
        <dbReference type="Proteomes" id="UP001274321"/>
    </source>
</evidence>
<dbReference type="PANTHER" id="PTHR42926:SF1">
    <property type="entry name" value="CIRCADIAN CLOCK OSCILLATOR PROTEIN KAIC 1"/>
    <property type="match status" value="1"/>
</dbReference>